<comment type="caution">
    <text evidence="3">The sequence shown here is derived from an EMBL/GenBank/DDBJ whole genome shotgun (WGS) entry which is preliminary data.</text>
</comment>
<dbReference type="EMBL" id="BDGI01000072">
    <property type="protein sequence ID" value="GAV28540.1"/>
    <property type="molecule type" value="Genomic_DNA"/>
</dbReference>
<sequence length="264" mass="28252">MQFSRVFFTLAAVSAVQAASNTTTESTSVSTAGANGNAYGSAALGAVAAAAAWVRDQVREEMRAKMEKRTAIDAAAESNTSTIDPLREVPEEQEDEEQWPELFGGETVEYSPGQNGRSSYRKPDDDTDATISQIKQTPMFSTFLRTSSQPIPSEEEEEDDDGELAMLEAAARDGKAGMTAGEMDAFDALTAAETGLEGLLSDDDNDNDESHTDSAPAAGQFSQYLARHESSQPQQSQTQTQASNTSVFSDDDFSDNDDDAALLL</sequence>
<protein>
    <submittedName>
        <fullName evidence="3">Uncharacterized protein</fullName>
    </submittedName>
</protein>
<proteinExistence type="predicted"/>
<feature type="chain" id="PRO_5013111859" evidence="2">
    <location>
        <begin position="19"/>
        <end position="264"/>
    </location>
</feature>
<evidence type="ECO:0000256" key="1">
    <source>
        <dbReference type="SAM" id="MobiDB-lite"/>
    </source>
</evidence>
<organism evidence="3 4">
    <name type="scientific">Pichia membranifaciens</name>
    <dbReference type="NCBI Taxonomy" id="4926"/>
    <lineage>
        <taxon>Eukaryota</taxon>
        <taxon>Fungi</taxon>
        <taxon>Dikarya</taxon>
        <taxon>Ascomycota</taxon>
        <taxon>Saccharomycotina</taxon>
        <taxon>Pichiomycetes</taxon>
        <taxon>Pichiales</taxon>
        <taxon>Pichiaceae</taxon>
        <taxon>Pichia</taxon>
    </lineage>
</organism>
<feature type="region of interest" description="Disordered" evidence="1">
    <location>
        <begin position="68"/>
        <end position="161"/>
    </location>
</feature>
<name>A0A1Q2YG48_9ASCO</name>
<feature type="signal peptide" evidence="2">
    <location>
        <begin position="1"/>
        <end position="18"/>
    </location>
</feature>
<reference evidence="3 4" key="1">
    <citation type="submission" date="2016-08" db="EMBL/GenBank/DDBJ databases">
        <title>Whole genome shotgun sequence of Pichia membranifaciens KS47-1.</title>
        <authorList>
            <person name="Konishi M."/>
            <person name="Ishida M."/>
            <person name="Arakawa T."/>
            <person name="Kato Y."/>
            <person name="Horiuchi J."/>
        </authorList>
    </citation>
    <scope>NUCLEOTIDE SEQUENCE [LARGE SCALE GENOMIC DNA]</scope>
    <source>
        <strain evidence="3 4">KS47-1</strain>
    </source>
</reference>
<evidence type="ECO:0000256" key="2">
    <source>
        <dbReference type="SAM" id="SignalP"/>
    </source>
</evidence>
<gene>
    <name evidence="3" type="ORF">PMKS-002011</name>
</gene>
<dbReference type="Proteomes" id="UP000186136">
    <property type="component" value="Unassembled WGS sequence"/>
</dbReference>
<feature type="compositionally biased region" description="Acidic residues" evidence="1">
    <location>
        <begin position="249"/>
        <end position="264"/>
    </location>
</feature>
<dbReference type="AlphaFoldDB" id="A0A1Q2YG48"/>
<keyword evidence="2" id="KW-0732">Signal</keyword>
<dbReference type="OrthoDB" id="3998038at2759"/>
<feature type="region of interest" description="Disordered" evidence="1">
    <location>
        <begin position="196"/>
        <end position="264"/>
    </location>
</feature>
<evidence type="ECO:0000313" key="3">
    <source>
        <dbReference type="EMBL" id="GAV28540.1"/>
    </source>
</evidence>
<accession>A0A1Q2YG48</accession>
<evidence type="ECO:0000313" key="4">
    <source>
        <dbReference type="Proteomes" id="UP000186136"/>
    </source>
</evidence>
<keyword evidence="4" id="KW-1185">Reference proteome</keyword>
<feature type="compositionally biased region" description="Low complexity" evidence="1">
    <location>
        <begin position="231"/>
        <end position="248"/>
    </location>
</feature>
<feature type="compositionally biased region" description="Polar residues" evidence="1">
    <location>
        <begin position="129"/>
        <end position="151"/>
    </location>
</feature>